<keyword evidence="1" id="KW-0732">Signal</keyword>
<evidence type="ECO:0000256" key="1">
    <source>
        <dbReference type="SAM" id="SignalP"/>
    </source>
</evidence>
<gene>
    <name evidence="3" type="ordered locus">Tsac_2378</name>
</gene>
<dbReference type="PATRIC" id="fig|1094508.3.peg.2411"/>
<dbReference type="Gene3D" id="1.10.101.10">
    <property type="entry name" value="PGBD-like superfamily/PGBD"/>
    <property type="match status" value="1"/>
</dbReference>
<evidence type="ECO:0000259" key="2">
    <source>
        <dbReference type="Pfam" id="PF01471"/>
    </source>
</evidence>
<protein>
    <submittedName>
        <fullName evidence="3">Peptidoglycan-binding domain 1 protein</fullName>
    </submittedName>
</protein>
<dbReference type="BioCyc" id="TSAC1094508:GLMA-2410-MONOMER"/>
<feature type="domain" description="Peptidoglycan binding-like" evidence="2">
    <location>
        <begin position="116"/>
        <end position="169"/>
    </location>
</feature>
<dbReference type="InterPro" id="IPR036365">
    <property type="entry name" value="PGBD-like_sf"/>
</dbReference>
<evidence type="ECO:0000313" key="3">
    <source>
        <dbReference type="EMBL" id="AFK87380.1"/>
    </source>
</evidence>
<accession>I3VXY5</accession>
<keyword evidence="4" id="KW-1185">Reference proteome</keyword>
<feature type="chain" id="PRO_5003681570" evidence="1">
    <location>
        <begin position="28"/>
        <end position="177"/>
    </location>
</feature>
<proteinExistence type="predicted"/>
<dbReference type="RefSeq" id="WP_014759216.1">
    <property type="nucleotide sequence ID" value="NC_017992.1"/>
</dbReference>
<feature type="signal peptide" evidence="1">
    <location>
        <begin position="1"/>
        <end position="27"/>
    </location>
</feature>
<organism evidence="3 4">
    <name type="scientific">Thermoanaerobacterium saccharolyticum (strain DSM 8691 / JW/SL-YS485)</name>
    <dbReference type="NCBI Taxonomy" id="1094508"/>
    <lineage>
        <taxon>Bacteria</taxon>
        <taxon>Bacillati</taxon>
        <taxon>Bacillota</taxon>
        <taxon>Clostridia</taxon>
        <taxon>Thermoanaerobacterales</taxon>
        <taxon>Thermoanaerobacteraceae</taxon>
        <taxon>Thermoanaerobacterium</taxon>
    </lineage>
</organism>
<reference evidence="3 4" key="1">
    <citation type="journal article" date="2014" name="Appl. Environ. Microbiol.">
        <title>Profile of Secreted Hydrolases, Associated Proteins, and SlpA in Thermoanaerobacterium saccharolyticum during the Degradation of Hemicellulose.</title>
        <authorList>
            <person name="Currie D.H."/>
            <person name="Guss A.M."/>
            <person name="Herring C.D."/>
            <person name="Giannone R.J."/>
            <person name="Johnson C.M."/>
            <person name="Lankford P.K."/>
            <person name="Brown S.D."/>
            <person name="Hettich R.L."/>
            <person name="Lynd L.R."/>
        </authorList>
    </citation>
    <scope>NUCLEOTIDE SEQUENCE [LARGE SCALE GENOMIC DNA]</scope>
    <source>
        <strain evidence="4">DSM 8691 / JW/SL-YS485</strain>
    </source>
</reference>
<evidence type="ECO:0000313" key="4">
    <source>
        <dbReference type="Proteomes" id="UP000006178"/>
    </source>
</evidence>
<dbReference type="SUPFAM" id="SSF47090">
    <property type="entry name" value="PGBD-like"/>
    <property type="match status" value="1"/>
</dbReference>
<dbReference type="EMBL" id="CP003184">
    <property type="protein sequence ID" value="AFK87380.1"/>
    <property type="molecule type" value="Genomic_DNA"/>
</dbReference>
<dbReference type="InterPro" id="IPR002477">
    <property type="entry name" value="Peptidoglycan-bd-like"/>
</dbReference>
<dbReference type="Pfam" id="PF01471">
    <property type="entry name" value="PG_binding_1"/>
    <property type="match status" value="1"/>
</dbReference>
<name>I3VXY5_THESW</name>
<dbReference type="AlphaFoldDB" id="I3VXY5"/>
<dbReference type="InterPro" id="IPR036366">
    <property type="entry name" value="PGBDSf"/>
</dbReference>
<dbReference type="KEGG" id="tsh:Tsac_2378"/>
<dbReference type="eggNOG" id="COG3409">
    <property type="taxonomic scope" value="Bacteria"/>
</dbReference>
<sequence>MKLLKKSTLFITLVLSIIILFSISSFAQNYQSNNIKDSKYIAYAYNDKGAVEEKKVVSTIQEGNNWIKSKGIRGIICLKNNSKTVAGIELEGIAIDFTSNQKYVINMKYYKNKYDKKVLALQKILNYLGFKLKEDGYYGENTYYAVKKFQAKEHLTVDGIVGKNTLECLACAAKIKS</sequence>
<dbReference type="Proteomes" id="UP000006178">
    <property type="component" value="Chromosome"/>
</dbReference>